<dbReference type="Proteomes" id="UP001189429">
    <property type="component" value="Unassembled WGS sequence"/>
</dbReference>
<name>A0ABN9TWM1_9DINO</name>
<evidence type="ECO:0000256" key="3">
    <source>
        <dbReference type="SAM" id="MobiDB-lite"/>
    </source>
</evidence>
<proteinExistence type="predicted"/>
<comment type="caution">
    <text evidence="4">The sequence shown here is derived from an EMBL/GenBank/DDBJ whole genome shotgun (WGS) entry which is preliminary data.</text>
</comment>
<dbReference type="PRINTS" id="PR00301">
    <property type="entry name" value="HEATSHOCK70"/>
</dbReference>
<protein>
    <submittedName>
        <fullName evidence="4">Uncharacterized protein</fullName>
    </submittedName>
</protein>
<evidence type="ECO:0000313" key="5">
    <source>
        <dbReference type="Proteomes" id="UP001189429"/>
    </source>
</evidence>
<evidence type="ECO:0000256" key="1">
    <source>
        <dbReference type="ARBA" id="ARBA00022741"/>
    </source>
</evidence>
<dbReference type="InterPro" id="IPR013126">
    <property type="entry name" value="Hsp_70_fam"/>
</dbReference>
<feature type="compositionally biased region" description="Basic and acidic residues" evidence="3">
    <location>
        <begin position="15"/>
        <end position="42"/>
    </location>
</feature>
<dbReference type="SUPFAM" id="SSF53067">
    <property type="entry name" value="Actin-like ATPase domain"/>
    <property type="match status" value="1"/>
</dbReference>
<dbReference type="PANTHER" id="PTHR45639">
    <property type="entry name" value="HSC70CB, ISOFORM G-RELATED"/>
    <property type="match status" value="1"/>
</dbReference>
<dbReference type="InterPro" id="IPR043129">
    <property type="entry name" value="ATPase_NBD"/>
</dbReference>
<dbReference type="Pfam" id="PF00012">
    <property type="entry name" value="HSP70"/>
    <property type="match status" value="1"/>
</dbReference>
<gene>
    <name evidence="4" type="ORF">PCOR1329_LOCUS43021</name>
</gene>
<dbReference type="PANTHER" id="PTHR45639:SF4">
    <property type="entry name" value="HSC70CB, ISOFORM G"/>
    <property type="match status" value="1"/>
</dbReference>
<evidence type="ECO:0000313" key="4">
    <source>
        <dbReference type="EMBL" id="CAK0850693.1"/>
    </source>
</evidence>
<evidence type="ECO:0000256" key="2">
    <source>
        <dbReference type="ARBA" id="ARBA00022840"/>
    </source>
</evidence>
<sequence length="196" mass="21229">MKRLKRSRALRRWRATGEDAETKKEDGKDGNEGKKENEADKPEALADAGWIIQEPYVSDVLDAAKAASGLPVSAVDFVEMCGGCSRVPWVKEMCSQAFGGKELSTTMNADECVARGCTLQAAILSPLFKAREFKVEDTSRFGVRLGWQMPTTGSCDPGGGPVEKCKEVFPQNSLMNMVKALASICGPLLADIYCIS</sequence>
<reference evidence="4" key="1">
    <citation type="submission" date="2023-10" db="EMBL/GenBank/DDBJ databases">
        <authorList>
            <person name="Chen Y."/>
            <person name="Shah S."/>
            <person name="Dougan E. K."/>
            <person name="Thang M."/>
            <person name="Chan C."/>
        </authorList>
    </citation>
    <scope>NUCLEOTIDE SEQUENCE [LARGE SCALE GENOMIC DNA]</scope>
</reference>
<keyword evidence="2" id="KW-0067">ATP-binding</keyword>
<feature type="region of interest" description="Disordered" evidence="3">
    <location>
        <begin position="1"/>
        <end position="42"/>
    </location>
</feature>
<keyword evidence="5" id="KW-1185">Reference proteome</keyword>
<feature type="compositionally biased region" description="Basic residues" evidence="3">
    <location>
        <begin position="1"/>
        <end position="14"/>
    </location>
</feature>
<dbReference type="Gene3D" id="3.30.420.40">
    <property type="match status" value="2"/>
</dbReference>
<accession>A0ABN9TWM1</accession>
<keyword evidence="1" id="KW-0547">Nucleotide-binding</keyword>
<dbReference type="EMBL" id="CAUYUJ010015171">
    <property type="protein sequence ID" value="CAK0850693.1"/>
    <property type="molecule type" value="Genomic_DNA"/>
</dbReference>
<organism evidence="4 5">
    <name type="scientific">Prorocentrum cordatum</name>
    <dbReference type="NCBI Taxonomy" id="2364126"/>
    <lineage>
        <taxon>Eukaryota</taxon>
        <taxon>Sar</taxon>
        <taxon>Alveolata</taxon>
        <taxon>Dinophyceae</taxon>
        <taxon>Prorocentrales</taxon>
        <taxon>Prorocentraceae</taxon>
        <taxon>Prorocentrum</taxon>
    </lineage>
</organism>
<dbReference type="InterPro" id="IPR018181">
    <property type="entry name" value="Heat_shock_70_CS"/>
</dbReference>
<dbReference type="PROSITE" id="PS01036">
    <property type="entry name" value="HSP70_3"/>
    <property type="match status" value="1"/>
</dbReference>